<evidence type="ECO:0000256" key="1">
    <source>
        <dbReference type="ARBA" id="ARBA00022801"/>
    </source>
</evidence>
<evidence type="ECO:0000313" key="5">
    <source>
        <dbReference type="Proteomes" id="UP000824267"/>
    </source>
</evidence>
<feature type="signal peptide" evidence="2">
    <location>
        <begin position="1"/>
        <end position="23"/>
    </location>
</feature>
<dbReference type="EMBL" id="DXGG01000250">
    <property type="protein sequence ID" value="HIW88200.1"/>
    <property type="molecule type" value="Genomic_DNA"/>
</dbReference>
<reference evidence="4" key="2">
    <citation type="submission" date="2021-04" db="EMBL/GenBank/DDBJ databases">
        <authorList>
            <person name="Gilroy R."/>
        </authorList>
    </citation>
    <scope>NUCLEOTIDE SEQUENCE</scope>
    <source>
        <strain evidence="4">Gambia16-930</strain>
    </source>
</reference>
<dbReference type="InterPro" id="IPR007466">
    <property type="entry name" value="Peptidyl-Arg-deiminase_porph"/>
</dbReference>
<dbReference type="SUPFAM" id="SSF55909">
    <property type="entry name" value="Pentein"/>
    <property type="match status" value="1"/>
</dbReference>
<keyword evidence="1" id="KW-0378">Hydrolase</keyword>
<dbReference type="PANTHER" id="PTHR31377:SF0">
    <property type="entry name" value="AGMATINE DEIMINASE-RELATED"/>
    <property type="match status" value="1"/>
</dbReference>
<evidence type="ECO:0000259" key="3">
    <source>
        <dbReference type="Pfam" id="PF18962"/>
    </source>
</evidence>
<dbReference type="AlphaFoldDB" id="A0A9D1UJ17"/>
<evidence type="ECO:0000313" key="4">
    <source>
        <dbReference type="EMBL" id="HIW88200.1"/>
    </source>
</evidence>
<dbReference type="Proteomes" id="UP000824267">
    <property type="component" value="Unassembled WGS sequence"/>
</dbReference>
<protein>
    <submittedName>
        <fullName evidence="4">Agmatine deiminase family protein</fullName>
    </submittedName>
</protein>
<dbReference type="PANTHER" id="PTHR31377">
    <property type="entry name" value="AGMATINE DEIMINASE-RELATED"/>
    <property type="match status" value="1"/>
</dbReference>
<comment type="caution">
    <text evidence="4">The sequence shown here is derived from an EMBL/GenBank/DDBJ whole genome shotgun (WGS) entry which is preliminary data.</text>
</comment>
<dbReference type="Gene3D" id="3.75.10.10">
    <property type="entry name" value="L-arginine/glycine Amidinotransferase, Chain A"/>
    <property type="match status" value="1"/>
</dbReference>
<sequence>MQRKLVGLFVFFLLFFSNVQTQGQEKTTQMKEKQSISEVELKNYYKKIHSRIPSDKGIDKNKILSIGNKDGNNVKAPLNVPDDMIFPIESDEVQAILMTWFYNTFTTNNNEPAEQMFDGLGISYYSSDYTLEPVYSLPDVSANSKFARIFAQLADNIQKHTQVWINIWNAEDSVAIKDFMNELGTPLTNYRFFVNPGNSFWYRDCGPVAFYYGDDDNIGFLDFEYYGGRPLDDKIAKNIGEQAGYDVFTTTIEYEGGNVLLDGVGTLFTSDAVFDANEDHYGLYYLDEHSDYYGYAIQYKNSLTESQVRDSLIHLLNLNRCVILPSLRYDGGTGHIDLYADMWDENTFVSTKHPDVMANLSDPQTVEENMDSICNMETMFGQKYHNTRIPLPAKNDGSWYTSQSQYNTQYTRSFSNHTFVNDAIIQPVFYDESLSGSAAGDIDGNKEALDIIKQKYPGYIIEEIDVREFDGFGGAIHCITKQIPAENPLRIYHDPIRWWNTQESNSPNYRAIIQNKSGIASATLFYKKVNETSWHQTDLTAEDGNMFSAMLALDETSRDTLQYYISATSNNGKTITKPMTAPQGFYTTVYGSQVNGISEDNVYVSVERIKVGELDGINDFYPNPAKDFTQIDFSNSFSSDLNVKLVNSKGQILMNETVGKEERSLKIDTKRLSTGIYWAIFSCDNISTARKLIISK</sequence>
<name>A0A9D1UJ17_9BACT</name>
<dbReference type="Pfam" id="PF18962">
    <property type="entry name" value="Por_Secre_tail"/>
    <property type="match status" value="1"/>
</dbReference>
<accession>A0A9D1UJ17</accession>
<dbReference type="GO" id="GO:0004668">
    <property type="term" value="F:protein-arginine deiminase activity"/>
    <property type="evidence" value="ECO:0007669"/>
    <property type="project" value="InterPro"/>
</dbReference>
<dbReference type="GO" id="GO:0047632">
    <property type="term" value="F:agmatine deiminase activity"/>
    <property type="evidence" value="ECO:0007669"/>
    <property type="project" value="TreeGrafter"/>
</dbReference>
<gene>
    <name evidence="4" type="ORF">IAC47_08050</name>
</gene>
<proteinExistence type="predicted"/>
<feature type="domain" description="Secretion system C-terminal sorting" evidence="3">
    <location>
        <begin position="621"/>
        <end position="694"/>
    </location>
</feature>
<reference evidence="4" key="1">
    <citation type="journal article" date="2021" name="PeerJ">
        <title>Extensive microbial diversity within the chicken gut microbiome revealed by metagenomics and culture.</title>
        <authorList>
            <person name="Gilroy R."/>
            <person name="Ravi A."/>
            <person name="Getino M."/>
            <person name="Pursley I."/>
            <person name="Horton D.L."/>
            <person name="Alikhan N.F."/>
            <person name="Baker D."/>
            <person name="Gharbi K."/>
            <person name="Hall N."/>
            <person name="Watson M."/>
            <person name="Adriaenssens E.M."/>
            <person name="Foster-Nyarko E."/>
            <person name="Jarju S."/>
            <person name="Secka A."/>
            <person name="Antonio M."/>
            <person name="Oren A."/>
            <person name="Chaudhuri R.R."/>
            <person name="La Ragione R."/>
            <person name="Hildebrand F."/>
            <person name="Pallen M.J."/>
        </authorList>
    </citation>
    <scope>NUCLEOTIDE SEQUENCE</scope>
    <source>
        <strain evidence="4">Gambia16-930</strain>
    </source>
</reference>
<feature type="chain" id="PRO_5038426827" evidence="2">
    <location>
        <begin position="24"/>
        <end position="696"/>
    </location>
</feature>
<dbReference type="Pfam" id="PF04371">
    <property type="entry name" value="PAD_porph"/>
    <property type="match status" value="2"/>
</dbReference>
<evidence type="ECO:0000256" key="2">
    <source>
        <dbReference type="SAM" id="SignalP"/>
    </source>
</evidence>
<keyword evidence="2" id="KW-0732">Signal</keyword>
<dbReference type="GO" id="GO:0009446">
    <property type="term" value="P:putrescine biosynthetic process"/>
    <property type="evidence" value="ECO:0007669"/>
    <property type="project" value="InterPro"/>
</dbReference>
<dbReference type="NCBIfam" id="TIGR04183">
    <property type="entry name" value="Por_Secre_tail"/>
    <property type="match status" value="1"/>
</dbReference>
<dbReference type="InterPro" id="IPR026444">
    <property type="entry name" value="Secre_tail"/>
</dbReference>
<organism evidence="4 5">
    <name type="scientific">Candidatus Onthomorpha intestinigallinarum</name>
    <dbReference type="NCBI Taxonomy" id="2840880"/>
    <lineage>
        <taxon>Bacteria</taxon>
        <taxon>Pseudomonadati</taxon>
        <taxon>Bacteroidota</taxon>
        <taxon>Bacteroidia</taxon>
        <taxon>Bacteroidales</taxon>
        <taxon>Candidatus Onthomorpha</taxon>
    </lineage>
</organism>